<protein>
    <submittedName>
        <fullName evidence="2">Uncharacterized protein</fullName>
    </submittedName>
</protein>
<accession>I1BV81</accession>
<reference evidence="2 3" key="1">
    <citation type="journal article" date="2009" name="PLoS Genet.">
        <title>Genomic analysis of the basal lineage fungus Rhizopus oryzae reveals a whole-genome duplication.</title>
        <authorList>
            <person name="Ma L.-J."/>
            <person name="Ibrahim A.S."/>
            <person name="Skory C."/>
            <person name="Grabherr M.G."/>
            <person name="Burger G."/>
            <person name="Butler M."/>
            <person name="Elias M."/>
            <person name="Idnurm A."/>
            <person name="Lang B.F."/>
            <person name="Sone T."/>
            <person name="Abe A."/>
            <person name="Calvo S.E."/>
            <person name="Corrochano L.M."/>
            <person name="Engels R."/>
            <person name="Fu J."/>
            <person name="Hansberg W."/>
            <person name="Kim J.-M."/>
            <person name="Kodira C.D."/>
            <person name="Koehrsen M.J."/>
            <person name="Liu B."/>
            <person name="Miranda-Saavedra D."/>
            <person name="O'Leary S."/>
            <person name="Ortiz-Castellanos L."/>
            <person name="Poulter R."/>
            <person name="Rodriguez-Romero J."/>
            <person name="Ruiz-Herrera J."/>
            <person name="Shen Y.-Q."/>
            <person name="Zeng Q."/>
            <person name="Galagan J."/>
            <person name="Birren B.W."/>
            <person name="Cuomo C.A."/>
            <person name="Wickes B.L."/>
        </authorList>
    </citation>
    <scope>NUCLEOTIDE SEQUENCE [LARGE SCALE GENOMIC DNA]</scope>
    <source>
        <strain evidence="3">RA 99-880 / ATCC MYA-4621 / FGSC 9543 / NRRL 43880</strain>
    </source>
</reference>
<dbReference type="EMBL" id="CH476734">
    <property type="protein sequence ID" value="EIE80111.1"/>
    <property type="molecule type" value="Genomic_DNA"/>
</dbReference>
<keyword evidence="1" id="KW-0732">Signal</keyword>
<dbReference type="AlphaFoldDB" id="I1BV81"/>
<organism evidence="2 3">
    <name type="scientific">Rhizopus delemar (strain RA 99-880 / ATCC MYA-4621 / FGSC 9543 / NRRL 43880)</name>
    <name type="common">Mucormycosis agent</name>
    <name type="synonym">Rhizopus arrhizus var. delemar</name>
    <dbReference type="NCBI Taxonomy" id="246409"/>
    <lineage>
        <taxon>Eukaryota</taxon>
        <taxon>Fungi</taxon>
        <taxon>Fungi incertae sedis</taxon>
        <taxon>Mucoromycota</taxon>
        <taxon>Mucoromycotina</taxon>
        <taxon>Mucoromycetes</taxon>
        <taxon>Mucorales</taxon>
        <taxon>Mucorineae</taxon>
        <taxon>Rhizopodaceae</taxon>
        <taxon>Rhizopus</taxon>
    </lineage>
</organism>
<keyword evidence="3" id="KW-1185">Reference proteome</keyword>
<dbReference type="InParanoid" id="I1BV81"/>
<proteinExistence type="predicted"/>
<gene>
    <name evidence="2" type="ORF">RO3G_04816</name>
</gene>
<sequence>MNLLKLLLWIILGQDITKDDSVFRNIQADSQNSLMVSIKLLSYENDTLLPLTNTGGEFYNSVII</sequence>
<evidence type="ECO:0000313" key="3">
    <source>
        <dbReference type="Proteomes" id="UP000009138"/>
    </source>
</evidence>
<feature type="chain" id="PRO_5003637733" evidence="1">
    <location>
        <begin position="20"/>
        <end position="64"/>
    </location>
</feature>
<dbReference type="Proteomes" id="UP000009138">
    <property type="component" value="Unassembled WGS sequence"/>
</dbReference>
<dbReference type="RefSeq" id="XP_067515507.1">
    <property type="nucleotide sequence ID" value="XM_067659406.1"/>
</dbReference>
<evidence type="ECO:0000256" key="1">
    <source>
        <dbReference type="SAM" id="SignalP"/>
    </source>
</evidence>
<dbReference type="GeneID" id="93611787"/>
<name>I1BV81_RHIO9</name>
<feature type="signal peptide" evidence="1">
    <location>
        <begin position="1"/>
        <end position="19"/>
    </location>
</feature>
<dbReference type="VEuPathDB" id="FungiDB:RO3G_04816"/>
<evidence type="ECO:0000313" key="2">
    <source>
        <dbReference type="EMBL" id="EIE80111.1"/>
    </source>
</evidence>